<dbReference type="Gene3D" id="3.40.50.2000">
    <property type="entry name" value="Glycogen Phosphorylase B"/>
    <property type="match status" value="2"/>
</dbReference>
<dbReference type="RefSeq" id="WP_008077225.1">
    <property type="nucleotide sequence ID" value="NZ_AEVT01000063.1"/>
</dbReference>
<dbReference type="InterPro" id="IPR001296">
    <property type="entry name" value="Glyco_trans_1"/>
</dbReference>
<dbReference type="OrthoDB" id="9787293at2"/>
<evidence type="ECO:0000313" key="2">
    <source>
        <dbReference type="EMBL" id="EGA70103.1"/>
    </source>
</evidence>
<gene>
    <name evidence="2" type="ORF">VISI1226_05969</name>
</gene>
<keyword evidence="2" id="KW-0808">Transferase</keyword>
<dbReference type="SUPFAM" id="SSF53756">
    <property type="entry name" value="UDP-Glycosyltransferase/glycogen phosphorylase"/>
    <property type="match status" value="1"/>
</dbReference>
<comment type="caution">
    <text evidence="2">The sequence shown here is derived from an EMBL/GenBank/DDBJ whole genome shotgun (WGS) entry which is preliminary data.</text>
</comment>
<organism evidence="2 3">
    <name type="scientific">Vibrio sinaloensis DSM 21326</name>
    <dbReference type="NCBI Taxonomy" id="945550"/>
    <lineage>
        <taxon>Bacteria</taxon>
        <taxon>Pseudomonadati</taxon>
        <taxon>Pseudomonadota</taxon>
        <taxon>Gammaproteobacteria</taxon>
        <taxon>Vibrionales</taxon>
        <taxon>Vibrionaceae</taxon>
        <taxon>Vibrio</taxon>
        <taxon>Vibrio oreintalis group</taxon>
    </lineage>
</organism>
<proteinExistence type="predicted"/>
<reference evidence="2 3" key="1">
    <citation type="journal article" date="2012" name="Int. J. Syst. Evol. Microbiol.">
        <title>Vibrio caribbeanicus sp. nov., isolated from the marine sponge Scleritoderma cyanea.</title>
        <authorList>
            <person name="Hoffmann M."/>
            <person name="Monday S.R."/>
            <person name="Allard M.W."/>
            <person name="Strain E.A."/>
            <person name="Whittaker P."/>
            <person name="Naum M."/>
            <person name="McCarthy P.J."/>
            <person name="Lopez J.V."/>
            <person name="Fischer M."/>
            <person name="Brown E.W."/>
        </authorList>
    </citation>
    <scope>NUCLEOTIDE SEQUENCE [LARGE SCALE GENOMIC DNA]</scope>
    <source>
        <strain evidence="3">DSMZ 21326</strain>
    </source>
</reference>
<dbReference type="AlphaFoldDB" id="E8M7A4"/>
<dbReference type="EMBL" id="AEVT01000063">
    <property type="protein sequence ID" value="EGA70103.1"/>
    <property type="molecule type" value="Genomic_DNA"/>
</dbReference>
<evidence type="ECO:0000259" key="1">
    <source>
        <dbReference type="Pfam" id="PF00534"/>
    </source>
</evidence>
<dbReference type="GeneID" id="95569469"/>
<protein>
    <submittedName>
        <fullName evidence="2">Glycosyltransferase-like protein</fullName>
    </submittedName>
</protein>
<feature type="domain" description="Glycosyl transferase family 1" evidence="1">
    <location>
        <begin position="197"/>
        <end position="318"/>
    </location>
</feature>
<dbReference type="eggNOG" id="COG0438">
    <property type="taxonomic scope" value="Bacteria"/>
</dbReference>
<dbReference type="Proteomes" id="UP000006228">
    <property type="component" value="Unassembled WGS sequence"/>
</dbReference>
<dbReference type="Pfam" id="PF00534">
    <property type="entry name" value="Glycos_transf_1"/>
    <property type="match status" value="1"/>
</dbReference>
<accession>E8M7A4</accession>
<evidence type="ECO:0000313" key="3">
    <source>
        <dbReference type="Proteomes" id="UP000006228"/>
    </source>
</evidence>
<name>E8M7A4_PHOS4</name>
<dbReference type="GO" id="GO:0016757">
    <property type="term" value="F:glycosyltransferase activity"/>
    <property type="evidence" value="ECO:0007669"/>
    <property type="project" value="InterPro"/>
</dbReference>
<sequence>MKKLLYVSDSFRSLSVFESQVHTLCNKHSKQYDVTLLALCKPSEMSLPGLPDANYKLEKFKKLPKFFSMLSQKIAVMGFNQPSLFEQADIIHCRGHIGTLFTLLVCKKYRISKPVISDIRGVVPEEFQSLNIPLSSVYSKLADHVESYLFKHIEQFFFVSSNMEKHYRKKYRCETFSSEVYPTIVNDELFFQDDVKREKKRQELGYARENKVYCYVGNTASWQKLDSILTAFDNKSQKNDELRLLVVTTEPDSVREMLQDLSIKNPHITVTSSDYKNVPHFLNAADYGLLIRDDNVINRVASPTKRNEYAACGLPIITNLADIDNSNQDESLSDYKSLKEISYQQSLCYKRLIEQS</sequence>